<dbReference type="InterPro" id="IPR046824">
    <property type="entry name" value="Mss51-like_C"/>
</dbReference>
<dbReference type="PANTHER" id="PTHR28069">
    <property type="entry name" value="GH20023P"/>
    <property type="match status" value="1"/>
</dbReference>
<protein>
    <submittedName>
        <fullName evidence="2">Zinc finger mynd domain-containing protein 17</fullName>
    </submittedName>
</protein>
<feature type="domain" description="Mitochondrial splicing suppressor 51-like C-terminal" evidence="1">
    <location>
        <begin position="215"/>
        <end position="396"/>
    </location>
</feature>
<dbReference type="EMBL" id="JACAZI010000015">
    <property type="protein sequence ID" value="KAF7344015.1"/>
    <property type="molecule type" value="Genomic_DNA"/>
</dbReference>
<accession>A0A8H6XPJ0</accession>
<dbReference type="Pfam" id="PF20179">
    <property type="entry name" value="MSS51_C"/>
    <property type="match status" value="1"/>
</dbReference>
<name>A0A8H6XPJ0_9AGAR</name>
<sequence length="415" mass="46493">MCKALNAIEKSSSVAVATIFLPREPTTDLNYLHDIIRRHISLTLRFCERYLQREVTLFEENLVSDDPRCMVCTRTDLLIRTEAAMNGTTSDYYRRLIPCPECNLSFCCSPAHWEAARALHHAPCEETSGGMLSQCEMNREVRAQVNFDAFLAETMNLHGALIWAPVRTLSAWMSLEGLSWEGELSDEIRKSFGIPASLSTMPWIRAISDNLTMGMTILYALEKLNDGDAWTRKHTLTVHIIGAWVIEVACAIVFEEILHRLPEVNTLKLVLCGPEMPESRRAFEWDTCVECKQRGRKLIHEHVIATYHEFVQNSGSAFQPPDLCVAFNSGASQASKHTWPPTFELLVQRRIPTSFTSFDREEAEGEAALLRAAGATLHPALGPAKNPWGSMNPVPTPHQVYGFSASSGWLAGGFR</sequence>
<dbReference type="OrthoDB" id="432970at2759"/>
<comment type="caution">
    <text evidence="2">The sequence shown here is derived from an EMBL/GenBank/DDBJ whole genome shotgun (WGS) entry which is preliminary data.</text>
</comment>
<proteinExistence type="predicted"/>
<evidence type="ECO:0000313" key="3">
    <source>
        <dbReference type="Proteomes" id="UP000620124"/>
    </source>
</evidence>
<gene>
    <name evidence="2" type="ORF">MVEN_01690900</name>
</gene>
<dbReference type="AlphaFoldDB" id="A0A8H6XPJ0"/>
<reference evidence="2" key="1">
    <citation type="submission" date="2020-05" db="EMBL/GenBank/DDBJ databases">
        <title>Mycena genomes resolve the evolution of fungal bioluminescence.</title>
        <authorList>
            <person name="Tsai I.J."/>
        </authorList>
    </citation>
    <scope>NUCLEOTIDE SEQUENCE</scope>
    <source>
        <strain evidence="2">CCC161011</strain>
    </source>
</reference>
<organism evidence="2 3">
    <name type="scientific">Mycena venus</name>
    <dbReference type="NCBI Taxonomy" id="2733690"/>
    <lineage>
        <taxon>Eukaryota</taxon>
        <taxon>Fungi</taxon>
        <taxon>Dikarya</taxon>
        <taxon>Basidiomycota</taxon>
        <taxon>Agaricomycotina</taxon>
        <taxon>Agaricomycetes</taxon>
        <taxon>Agaricomycetidae</taxon>
        <taxon>Agaricales</taxon>
        <taxon>Marasmiineae</taxon>
        <taxon>Mycenaceae</taxon>
        <taxon>Mycena</taxon>
    </lineage>
</organism>
<dbReference type="Proteomes" id="UP000620124">
    <property type="component" value="Unassembled WGS sequence"/>
</dbReference>
<evidence type="ECO:0000259" key="1">
    <source>
        <dbReference type="Pfam" id="PF20179"/>
    </source>
</evidence>
<evidence type="ECO:0000313" key="2">
    <source>
        <dbReference type="EMBL" id="KAF7344015.1"/>
    </source>
</evidence>
<dbReference type="PANTHER" id="PTHR28069:SF2">
    <property type="entry name" value="GH20023P"/>
    <property type="match status" value="1"/>
</dbReference>
<keyword evidence="3" id="KW-1185">Reference proteome</keyword>